<evidence type="ECO:0000313" key="2">
    <source>
        <dbReference type="Proteomes" id="UP000830375"/>
    </source>
</evidence>
<gene>
    <name evidence="1" type="ORF">H4Q32_009347</name>
</gene>
<protein>
    <submittedName>
        <fullName evidence="1">DNA-packaging protein</fullName>
    </submittedName>
</protein>
<accession>A0ABQ8M4V9</accession>
<name>A0ABQ8M4V9_LABRO</name>
<keyword evidence="2" id="KW-1185">Reference proteome</keyword>
<proteinExistence type="predicted"/>
<reference evidence="1 2" key="1">
    <citation type="submission" date="2022-01" db="EMBL/GenBank/DDBJ databases">
        <title>A high-quality chromosome-level genome assembly of rohu carp, Labeo rohita.</title>
        <authorList>
            <person name="Arick M.A. II"/>
            <person name="Hsu C.-Y."/>
            <person name="Magbanua Z."/>
            <person name="Pechanova O."/>
            <person name="Grover C."/>
            <person name="Miller E."/>
            <person name="Thrash A."/>
            <person name="Ezzel L."/>
            <person name="Alam S."/>
            <person name="Benzie J."/>
            <person name="Hamilton M."/>
            <person name="Karsi A."/>
            <person name="Lawrence M.L."/>
            <person name="Peterson D.G."/>
        </authorList>
    </citation>
    <scope>NUCLEOTIDE SEQUENCE [LARGE SCALE GENOMIC DNA]</scope>
    <source>
        <strain evidence="2">BAU-BD-2019</strain>
        <tissue evidence="1">Blood</tissue>
    </source>
</reference>
<dbReference type="Proteomes" id="UP000830375">
    <property type="component" value="Unassembled WGS sequence"/>
</dbReference>
<sequence length="1055" mass="120447">MPNCLFPSKRRYFTVPSLDLDSLLSVKGKIRQEGLLDSHLKTNLDFSIQALEAFPASKRRGVSLTLEGERHLVRITAGTPVLSYMAHLGKNGPQLLQRTHSESRLTTSSLAESHFAGHHCRDELESCFEQAKKALADKTPSVLDHMELKITCGELHLTYSTHQPLHTLHIQPRRRVFLGKTLSLEKILQTKTHLEKCGEMRKDLLTCFQHLLQHSDQYQEENARIILQGDGEMLEFVTGRSDNHTTQYFIFTDAQNKAHSQRVQDMDLWERYFTVPSLDLEYLLSVKGKIHQKGLQDSLLKTNLDFSIQALEAFPASKRHNVSLTLEGEYHLVRLTAGTPVLSYVVHVGSNGPQLHQKINAESRLTSSSLAESHFAGHRCRDELESCFEQAKKVLADKNPSVLDHMELKITCGELHLTYSTNQPLHTVHIQPRRRVSLGKMLSLEKILETKMHLEKSGEMRKDLLTCFHYLLQHSNQYLEENMQIILQGDGEMLEFVKGGSDNYMTQYLIFTDAQNKAHSQRRKLSSLSMDTSFCFPNFKPIMENILFVKQELKEKNITDNTLLSNLDFAERFFRDHPLKGSSKLMVKGDYSCVQIGGNYSYVFTITLENNQTYVSLSVHDGYAKQISSYNNEPDYFFNHSCQDEIKSCFTQAQEAIAKESLTRLHIKCNRFSVIFTTDYRTLCATVETKCQLKLENITAEGLLNKKVWLQKEKPTCHGLIACLDHLIKQYLTTADAPKSNCRFIIHADNEVMRITTGQQDEKEYFLLHDGKELSMTYPGSWLTTSSPVTLVDTAVMMSYKATSGRIYPSFQPDTESIMSVIHELLKTKNIRDNTLLSNLDFAERFFRNHPLKLYSKLLVKGSYSCVQLGQNKNQVVTVTSENNQTYVNVFISDSAEVHIKHSLIEATHFFNHSCQDEIKSCFTQAQEAVVKENLTRLHIKCNRFSVTYATRYKGPCATVETKCQLKLENITAGGLLNKKVWLQKEKPTCPGLIACLDHLIKQYLTSSTIIRNLYRFVINADKEIVIITSGKENERECILIHDHEGVSMFPSTLH</sequence>
<evidence type="ECO:0000313" key="1">
    <source>
        <dbReference type="EMBL" id="KAI2657919.1"/>
    </source>
</evidence>
<comment type="caution">
    <text evidence="1">The sequence shown here is derived from an EMBL/GenBank/DDBJ whole genome shotgun (WGS) entry which is preliminary data.</text>
</comment>
<organism evidence="1 2">
    <name type="scientific">Labeo rohita</name>
    <name type="common">Indian major carp</name>
    <name type="synonym">Cyprinus rohita</name>
    <dbReference type="NCBI Taxonomy" id="84645"/>
    <lineage>
        <taxon>Eukaryota</taxon>
        <taxon>Metazoa</taxon>
        <taxon>Chordata</taxon>
        <taxon>Craniata</taxon>
        <taxon>Vertebrata</taxon>
        <taxon>Euteleostomi</taxon>
        <taxon>Actinopterygii</taxon>
        <taxon>Neopterygii</taxon>
        <taxon>Teleostei</taxon>
        <taxon>Ostariophysi</taxon>
        <taxon>Cypriniformes</taxon>
        <taxon>Cyprinidae</taxon>
        <taxon>Labeoninae</taxon>
        <taxon>Labeonini</taxon>
        <taxon>Labeo</taxon>
    </lineage>
</organism>
<dbReference type="EMBL" id="JACTAM010000013">
    <property type="protein sequence ID" value="KAI2657919.1"/>
    <property type="molecule type" value="Genomic_DNA"/>
</dbReference>